<evidence type="ECO:0000256" key="8">
    <source>
        <dbReference type="RuleBase" id="RU365092"/>
    </source>
</evidence>
<feature type="transmembrane region" description="Helical" evidence="8">
    <location>
        <begin position="368"/>
        <end position="388"/>
    </location>
</feature>
<dbReference type="RefSeq" id="WP_137623150.1">
    <property type="nucleotide sequence ID" value="NZ_NXLY01000001.1"/>
</dbReference>
<evidence type="ECO:0000256" key="6">
    <source>
        <dbReference type="ARBA" id="ARBA00022989"/>
    </source>
</evidence>
<keyword evidence="7 8" id="KW-0472">Membrane</keyword>
<gene>
    <name evidence="9" type="ORF">CQA75_00785</name>
</gene>
<evidence type="ECO:0000256" key="2">
    <source>
        <dbReference type="ARBA" id="ARBA00010100"/>
    </source>
</evidence>
<dbReference type="Pfam" id="PF02652">
    <property type="entry name" value="Lactate_perm"/>
    <property type="match status" value="1"/>
</dbReference>
<feature type="transmembrane region" description="Helical" evidence="8">
    <location>
        <begin position="440"/>
        <end position="457"/>
    </location>
</feature>
<accession>A0ABY2TLK9</accession>
<evidence type="ECO:0000313" key="10">
    <source>
        <dbReference type="Proteomes" id="UP000309584"/>
    </source>
</evidence>
<feature type="transmembrane region" description="Helical" evidence="8">
    <location>
        <begin position="221"/>
        <end position="238"/>
    </location>
</feature>
<comment type="subcellular location">
    <subcellularLocation>
        <location evidence="1 8">Cell membrane</location>
        <topology evidence="1 8">Multi-pass membrane protein</topology>
    </subcellularLocation>
</comment>
<feature type="transmembrane region" description="Helical" evidence="8">
    <location>
        <begin position="287"/>
        <end position="310"/>
    </location>
</feature>
<feature type="transmembrane region" description="Helical" evidence="8">
    <location>
        <begin position="400"/>
        <end position="420"/>
    </location>
</feature>
<comment type="function">
    <text evidence="8">Uptake of L-lactate across the membrane. Can also transport D-lactate and glycolate.</text>
</comment>
<feature type="transmembrane region" description="Helical" evidence="8">
    <location>
        <begin position="250"/>
        <end position="267"/>
    </location>
</feature>
<dbReference type="InterPro" id="IPR003804">
    <property type="entry name" value="Lactate_perm"/>
</dbReference>
<feature type="transmembrane region" description="Helical" evidence="8">
    <location>
        <begin position="197"/>
        <end position="215"/>
    </location>
</feature>
<evidence type="ECO:0000256" key="5">
    <source>
        <dbReference type="ARBA" id="ARBA00022692"/>
    </source>
</evidence>
<keyword evidence="6 8" id="KW-1133">Transmembrane helix</keyword>
<protein>
    <recommendedName>
        <fullName evidence="8">L-lactate permease</fullName>
    </recommendedName>
</protein>
<feature type="transmembrane region" description="Helical" evidence="8">
    <location>
        <begin position="154"/>
        <end position="176"/>
    </location>
</feature>
<keyword evidence="5 8" id="KW-0812">Transmembrane</keyword>
<dbReference type="PANTHER" id="PTHR30003">
    <property type="entry name" value="L-LACTATE PERMEASE"/>
    <property type="match status" value="1"/>
</dbReference>
<evidence type="ECO:0000256" key="4">
    <source>
        <dbReference type="ARBA" id="ARBA00022475"/>
    </source>
</evidence>
<dbReference type="EMBL" id="NXLY01000001">
    <property type="protein sequence ID" value="TKX34813.1"/>
    <property type="molecule type" value="Genomic_DNA"/>
</dbReference>
<evidence type="ECO:0000256" key="1">
    <source>
        <dbReference type="ARBA" id="ARBA00004651"/>
    </source>
</evidence>
<keyword evidence="4 8" id="KW-1003">Cell membrane</keyword>
<feature type="transmembrane region" description="Helical" evidence="8">
    <location>
        <begin position="528"/>
        <end position="549"/>
    </location>
</feature>
<comment type="similarity">
    <text evidence="2 8">Belongs to the lactate permease family.</text>
</comment>
<reference evidence="9 10" key="1">
    <citation type="submission" date="2018-05" db="EMBL/GenBank/DDBJ databases">
        <title>Novel Campyloabacter and Helicobacter Species and Strains.</title>
        <authorList>
            <person name="Mannion A.J."/>
            <person name="Shen Z."/>
            <person name="Fox J.G."/>
        </authorList>
    </citation>
    <scope>NUCLEOTIDE SEQUENCE [LARGE SCALE GENOMIC DNA]</scope>
    <source>
        <strain evidence="10">MIT10-5678</strain>
    </source>
</reference>
<dbReference type="NCBIfam" id="TIGR00795">
    <property type="entry name" value="lctP"/>
    <property type="match status" value="1"/>
</dbReference>
<sequence>MWQQIYDPMNNIWLSALIAFLPILCFLACLVFFKLKGFQAGFLTVIAASLVALFAYKMPWNLVGASFIQGFINGMWPIAWIIIAAIFLYKLSIKSGSFEVIKKSVMSITPDHRMQVILIGFCFGSFLEGAIGFGGPIAITAALLVGLGFKPLQAAGLCLIANTAPVAFGAVGIPVIAMCDLVKIESQSVSAMIGRMLIPLSFIVPFFVVFLMNGFKGVKETFPAVFVAAASFTLTQYLSSNYLGAELPSIISAVASLAITTLFLKFWKIKNIYRVDGETNFQTNDNLSLSSVLKAWAPFILLIVCIIFWTQPWFKNLFGKDGIFAFTSITIAFNNITQGILSPSIVDASVLKPVSLNLGIDFINGKTVAQAGTAILFAAFLTIFILKIKASDAAECFGATLKEMAIPCLTIGLVVAFAFISKNSGMSATLGLAFAHTGDIFSFFSPAIGWIGVFLTGSDTSANLLFGTLQQATAQKLGVNEVLFLAANSVGGVVGKMISPQSIAVACAAVGLVGRESELFKFTLKYSIAFIILVGIWTCFIAFFLQGIIPSVVLK</sequence>
<evidence type="ECO:0000256" key="3">
    <source>
        <dbReference type="ARBA" id="ARBA00022448"/>
    </source>
</evidence>
<evidence type="ECO:0000256" key="7">
    <source>
        <dbReference type="ARBA" id="ARBA00023136"/>
    </source>
</evidence>
<evidence type="ECO:0000313" key="9">
    <source>
        <dbReference type="EMBL" id="TKX34813.1"/>
    </source>
</evidence>
<feature type="transmembrane region" description="Helical" evidence="8">
    <location>
        <begin position="40"/>
        <end position="56"/>
    </location>
</feature>
<feature type="transmembrane region" description="Helical" evidence="8">
    <location>
        <begin position="68"/>
        <end position="89"/>
    </location>
</feature>
<name>A0ABY2TLK9_9BACT</name>
<feature type="transmembrane region" description="Helical" evidence="8">
    <location>
        <begin position="116"/>
        <end position="148"/>
    </location>
</feature>
<proteinExistence type="inferred from homology"/>
<keyword evidence="10" id="KW-1185">Reference proteome</keyword>
<dbReference type="Proteomes" id="UP000309584">
    <property type="component" value="Unassembled WGS sequence"/>
</dbReference>
<keyword evidence="3 8" id="KW-0813">Transport</keyword>
<feature type="transmembrane region" description="Helical" evidence="8">
    <location>
        <begin position="12"/>
        <end position="33"/>
    </location>
</feature>
<organism evidence="9 10">
    <name type="scientific">Campylobacter taeniopygiae</name>
    <dbReference type="NCBI Taxonomy" id="2510188"/>
    <lineage>
        <taxon>Bacteria</taxon>
        <taxon>Pseudomonadati</taxon>
        <taxon>Campylobacterota</taxon>
        <taxon>Epsilonproteobacteria</taxon>
        <taxon>Campylobacterales</taxon>
        <taxon>Campylobacteraceae</taxon>
        <taxon>Campylobacter</taxon>
    </lineage>
</organism>
<comment type="caution">
    <text evidence="9">The sequence shown here is derived from an EMBL/GenBank/DDBJ whole genome shotgun (WGS) entry which is preliminary data.</text>
</comment>
<dbReference type="PANTHER" id="PTHR30003:SF0">
    <property type="entry name" value="GLYCOLATE PERMEASE GLCA-RELATED"/>
    <property type="match status" value="1"/>
</dbReference>